<sequence length="697" mass="74982">MQKAAEISAAGGGKILFPRSLYQVHMNESDYSSDLATIRVAALCIPYDNVILCGQGWNSTTIQAYATNSAYTVIQWTKAPLVNGVTKVHGVGLHNICIDANYQGDFTPASYVRQTEGIVGAGIEGLNIRNLKVKNCSHYGMGLQNGGYKGCSIDGYWSENTGADGIDIKDNGSVSRAFQISNAIILNFGQLDEPANPWAGVDVMSLAPQVSNVFVSDFGNKGQPGAAVRLKQGPIGDLASRGTAGAWANVSNITAIQNRFKATPSGVITLHIKAPHVNYSNIVGYGDGGKIGAGVWIEERYCHGANVQIAHANDGYYTSTASGPSDRVYGDADSCTITGLTVMDTGRALILNRKYQKLNNVILKDCPVGVVAGGSGSGKVIIKGLHLDNVTDPFGQMGGTLHAITDVTGPSSASWQAGIGVIKGANDLTATAIFSKNGIRLYSGSTDDALGTELARFASTVSDVFSTLRITGNLQPVAANTYSVGTNTLPWAGGYTQTAFTVTSDERQKSRPVMLARGSLDFDVSSDERLMQMPYADEILDAWAEVDFVQFQFIDRIEAKGDDGARWHVGIIAQRAQEAFIRHGLDPHQFAFFCYDPEETIPAVYESVPAKYEVVPAVYDAEGRLVSPELWEMTEPAHEKLVAESYVVGEKYGIRYEEALVIEAALQRRNADRQKALTDQLSNLIKELTIRLETLES</sequence>
<name>A0AAW9WW38_ECOLX</name>
<dbReference type="Pfam" id="PF13884">
    <property type="entry name" value="Peptidase_S74"/>
    <property type="match status" value="1"/>
</dbReference>
<organism evidence="2 3">
    <name type="scientific">Escherichia coli</name>
    <dbReference type="NCBI Taxonomy" id="562"/>
    <lineage>
        <taxon>Bacteria</taxon>
        <taxon>Pseudomonadati</taxon>
        <taxon>Pseudomonadota</taxon>
        <taxon>Gammaproteobacteria</taxon>
        <taxon>Enterobacterales</taxon>
        <taxon>Enterobacteriaceae</taxon>
        <taxon>Escherichia</taxon>
    </lineage>
</organism>
<protein>
    <recommendedName>
        <fullName evidence="1">Peptidase S74 domain-containing protein</fullName>
    </recommendedName>
</protein>
<dbReference type="CDD" id="cd10144">
    <property type="entry name" value="Peptidase_S74_CIMCD"/>
    <property type="match status" value="1"/>
</dbReference>
<feature type="domain" description="Peptidase S74" evidence="1">
    <location>
        <begin position="504"/>
        <end position="681"/>
    </location>
</feature>
<dbReference type="EMBL" id="WTRX01000001">
    <property type="protein sequence ID" value="MWU29353.1"/>
    <property type="molecule type" value="Genomic_DNA"/>
</dbReference>
<dbReference type="AlphaFoldDB" id="A0AAW9WW38"/>
<evidence type="ECO:0000313" key="3">
    <source>
        <dbReference type="Proteomes" id="UP000441160"/>
    </source>
</evidence>
<dbReference type="InterPro" id="IPR030392">
    <property type="entry name" value="S74_ICA"/>
</dbReference>
<dbReference type="InterPro" id="IPR011050">
    <property type="entry name" value="Pectin_lyase_fold/virulence"/>
</dbReference>
<dbReference type="SUPFAM" id="SSF51126">
    <property type="entry name" value="Pectin lyase-like"/>
    <property type="match status" value="1"/>
</dbReference>
<dbReference type="PROSITE" id="PS51688">
    <property type="entry name" value="ICA"/>
    <property type="match status" value="1"/>
</dbReference>
<proteinExistence type="predicted"/>
<comment type="caution">
    <text evidence="2">The sequence shown here is derived from an EMBL/GenBank/DDBJ whole genome shotgun (WGS) entry which is preliminary data.</text>
</comment>
<dbReference type="Gene3D" id="1.10.10.10">
    <property type="entry name" value="Winged helix-like DNA-binding domain superfamily/Winged helix DNA-binding domain"/>
    <property type="match status" value="1"/>
</dbReference>
<dbReference type="InterPro" id="IPR036388">
    <property type="entry name" value="WH-like_DNA-bd_sf"/>
</dbReference>
<accession>A0AAW9WW38</accession>
<reference evidence="2 3" key="1">
    <citation type="submission" date="2019-12" db="EMBL/GenBank/DDBJ databases">
        <title>Enteriobacteria Tanzani isolates_8377-8380.</title>
        <authorList>
            <person name="Subbiah M."/>
            <person name="Call D."/>
        </authorList>
    </citation>
    <scope>NUCLEOTIDE SEQUENCE [LARGE SCALE GENOMIC DNA]</scope>
    <source>
        <strain evidence="2 3">8378wB3</strain>
    </source>
</reference>
<evidence type="ECO:0000259" key="1">
    <source>
        <dbReference type="PROSITE" id="PS51688"/>
    </source>
</evidence>
<evidence type="ECO:0000313" key="2">
    <source>
        <dbReference type="EMBL" id="MWU29353.1"/>
    </source>
</evidence>
<gene>
    <name evidence="2" type="ORF">GP944_00905</name>
</gene>
<dbReference type="Proteomes" id="UP000441160">
    <property type="component" value="Unassembled WGS sequence"/>
</dbReference>